<evidence type="ECO:0000313" key="2">
    <source>
        <dbReference type="Proteomes" id="UP001054945"/>
    </source>
</evidence>
<dbReference type="Proteomes" id="UP001054945">
    <property type="component" value="Unassembled WGS sequence"/>
</dbReference>
<keyword evidence="2" id="KW-1185">Reference proteome</keyword>
<sequence length="101" mass="11498">MFIYGKKTNRESCLFIYRIRNQSRGNSGDPCHGNPGEISRFPNRLTKESESGKSCCYVAMLFMSLSRRNMDVYSTAKGVALSCKVFVFFLCLTDQDLISFI</sequence>
<proteinExistence type="predicted"/>
<organism evidence="1 2">
    <name type="scientific">Caerostris extrusa</name>
    <name type="common">Bark spider</name>
    <name type="synonym">Caerostris bankana</name>
    <dbReference type="NCBI Taxonomy" id="172846"/>
    <lineage>
        <taxon>Eukaryota</taxon>
        <taxon>Metazoa</taxon>
        <taxon>Ecdysozoa</taxon>
        <taxon>Arthropoda</taxon>
        <taxon>Chelicerata</taxon>
        <taxon>Arachnida</taxon>
        <taxon>Araneae</taxon>
        <taxon>Araneomorphae</taxon>
        <taxon>Entelegynae</taxon>
        <taxon>Araneoidea</taxon>
        <taxon>Araneidae</taxon>
        <taxon>Caerostris</taxon>
    </lineage>
</organism>
<name>A0AAV4RZA3_CAEEX</name>
<dbReference type="EMBL" id="BPLR01008683">
    <property type="protein sequence ID" value="GIY26444.1"/>
    <property type="molecule type" value="Genomic_DNA"/>
</dbReference>
<protein>
    <submittedName>
        <fullName evidence="1">Uncharacterized protein</fullName>
    </submittedName>
</protein>
<evidence type="ECO:0000313" key="1">
    <source>
        <dbReference type="EMBL" id="GIY26444.1"/>
    </source>
</evidence>
<dbReference type="AlphaFoldDB" id="A0AAV4RZA3"/>
<accession>A0AAV4RZA3</accession>
<gene>
    <name evidence="1" type="ORF">CEXT_24181</name>
</gene>
<reference evidence="1 2" key="1">
    <citation type="submission" date="2021-06" db="EMBL/GenBank/DDBJ databases">
        <title>Caerostris extrusa draft genome.</title>
        <authorList>
            <person name="Kono N."/>
            <person name="Arakawa K."/>
        </authorList>
    </citation>
    <scope>NUCLEOTIDE SEQUENCE [LARGE SCALE GENOMIC DNA]</scope>
</reference>
<comment type="caution">
    <text evidence="1">The sequence shown here is derived from an EMBL/GenBank/DDBJ whole genome shotgun (WGS) entry which is preliminary data.</text>
</comment>